<dbReference type="InterPro" id="IPR024455">
    <property type="entry name" value="Phage_capsid"/>
</dbReference>
<dbReference type="RefSeq" id="WP_006338124.1">
    <property type="nucleotide sequence ID" value="NZ_BAHC01000207.1"/>
</dbReference>
<comment type="caution">
    <text evidence="3">The sequence shown here is derived from an EMBL/GenBank/DDBJ whole genome shotgun (WGS) entry which is preliminary data.</text>
</comment>
<evidence type="ECO:0000256" key="1">
    <source>
        <dbReference type="ARBA" id="ARBA00004328"/>
    </source>
</evidence>
<dbReference type="AlphaFoldDB" id="K6W1W8"/>
<evidence type="ECO:0000259" key="2">
    <source>
        <dbReference type="Pfam" id="PF05065"/>
    </source>
</evidence>
<dbReference type="InterPro" id="IPR054612">
    <property type="entry name" value="Phage_capsid-like_C"/>
</dbReference>
<evidence type="ECO:0000313" key="3">
    <source>
        <dbReference type="EMBL" id="GAB93160.1"/>
    </source>
</evidence>
<dbReference type="Pfam" id="PF05065">
    <property type="entry name" value="Phage_capsid"/>
    <property type="match status" value="1"/>
</dbReference>
<dbReference type="STRING" id="1108045.GORHZ_207_00090"/>
<feature type="domain" description="Phage capsid-like C-terminal" evidence="2">
    <location>
        <begin position="45"/>
        <end position="274"/>
    </location>
</feature>
<sequence length="284" mass="29956">MTTQTTSTSATGWSPDVVFFPPQDAVPEAVVLQTATNAGPVEGDAVVVRVPYVDDAEAGVTAEGDEIQESDPTLDEAVVYTAKVTQLVRLSREQWTQPSTATQLASSVRRAIVKKADALYLAAPDPDPELAPVLGLALRTDLTAADGTVDADLDYLVDLIAALEAETASPSVIVVDPVGWADLQKIKRDSTDSNEGLLGAGTMATERRLLSLPVLVNSQMPAATGLVIDKNEVVAAIGQVAVATSDQALFQYDSVLIRATMRFGFAVPRPERIGVFNTTSYVAA</sequence>
<protein>
    <recommendedName>
        <fullName evidence="2">Phage capsid-like C-terminal domain-containing protein</fullName>
    </recommendedName>
</protein>
<dbReference type="OrthoDB" id="3726891at2"/>
<dbReference type="SUPFAM" id="SSF56563">
    <property type="entry name" value="Major capsid protein gp5"/>
    <property type="match status" value="1"/>
</dbReference>
<keyword evidence="4" id="KW-1185">Reference proteome</keyword>
<dbReference type="Gene3D" id="3.30.2400.10">
    <property type="entry name" value="Major capsid protein gp5"/>
    <property type="match status" value="1"/>
</dbReference>
<dbReference type="EMBL" id="BAHC01000207">
    <property type="protein sequence ID" value="GAB93160.1"/>
    <property type="molecule type" value="Genomic_DNA"/>
</dbReference>
<dbReference type="Gene3D" id="3.30.2320.10">
    <property type="entry name" value="hypothetical protein PF0899 domain"/>
    <property type="match status" value="1"/>
</dbReference>
<gene>
    <name evidence="3" type="ORF">GORHZ_207_00090</name>
</gene>
<dbReference type="NCBIfam" id="TIGR01554">
    <property type="entry name" value="major_cap_HK97"/>
    <property type="match status" value="1"/>
</dbReference>
<reference evidence="3 4" key="1">
    <citation type="submission" date="2012-08" db="EMBL/GenBank/DDBJ databases">
        <title>Whole genome shotgun sequence of Gordonia rhizosphera NBRC 16068.</title>
        <authorList>
            <person name="Takarada H."/>
            <person name="Isaki S."/>
            <person name="Hosoyama A."/>
            <person name="Tsuchikane K."/>
            <person name="Katsumata H."/>
            <person name="Baba S."/>
            <person name="Ohji S."/>
            <person name="Yamazaki S."/>
            <person name="Fujita N."/>
        </authorList>
    </citation>
    <scope>NUCLEOTIDE SEQUENCE [LARGE SCALE GENOMIC DNA]</scope>
    <source>
        <strain evidence="3 4">NBRC 16068</strain>
    </source>
</reference>
<organism evidence="3 4">
    <name type="scientific">Gordonia rhizosphera NBRC 16068</name>
    <dbReference type="NCBI Taxonomy" id="1108045"/>
    <lineage>
        <taxon>Bacteria</taxon>
        <taxon>Bacillati</taxon>
        <taxon>Actinomycetota</taxon>
        <taxon>Actinomycetes</taxon>
        <taxon>Mycobacteriales</taxon>
        <taxon>Gordoniaceae</taxon>
        <taxon>Gordonia</taxon>
    </lineage>
</organism>
<dbReference type="Proteomes" id="UP000008363">
    <property type="component" value="Unassembled WGS sequence"/>
</dbReference>
<proteinExistence type="predicted"/>
<accession>K6W1W8</accession>
<evidence type="ECO:0000313" key="4">
    <source>
        <dbReference type="Proteomes" id="UP000008363"/>
    </source>
</evidence>
<dbReference type="eggNOG" id="COG4653">
    <property type="taxonomic scope" value="Bacteria"/>
</dbReference>
<comment type="subcellular location">
    <subcellularLocation>
        <location evidence="1">Virion</location>
    </subcellularLocation>
</comment>
<name>K6W1W8_9ACTN</name>